<evidence type="ECO:0000256" key="1">
    <source>
        <dbReference type="SAM" id="MobiDB-lite"/>
    </source>
</evidence>
<protein>
    <submittedName>
        <fullName evidence="2">Uncharacterized protein</fullName>
    </submittedName>
</protein>
<sequence length="214" mass="24533">MTFGSRGERLVLIVASHSEVLIALDTFTFSTADLRSLTLACARRAYHGWRHKQQRGGRDIILGPVPFEKEERIRKEEEEIEAAKAANILRDLAALKTLTPKIVEIKAYPLKTLQKPPSLIIPSFDGMKLDKVGRVLIKNLDPDYDQLGSSHFDDDATAPGRTEPREINKQHINREELELEIETRNRQTWCRKAKCEEYEERSERYSAVDSPHPQ</sequence>
<evidence type="ECO:0000313" key="2">
    <source>
        <dbReference type="EMBL" id="KAK3238081.1"/>
    </source>
</evidence>
<feature type="region of interest" description="Disordered" evidence="1">
    <location>
        <begin position="147"/>
        <end position="166"/>
    </location>
</feature>
<keyword evidence="3" id="KW-1185">Reference proteome</keyword>
<dbReference type="AlphaFoldDB" id="A0AAE0BK72"/>
<accession>A0AAE0BK72</accession>
<dbReference type="Proteomes" id="UP001190700">
    <property type="component" value="Unassembled WGS sequence"/>
</dbReference>
<proteinExistence type="predicted"/>
<organism evidence="2 3">
    <name type="scientific">Cymbomonas tetramitiformis</name>
    <dbReference type="NCBI Taxonomy" id="36881"/>
    <lineage>
        <taxon>Eukaryota</taxon>
        <taxon>Viridiplantae</taxon>
        <taxon>Chlorophyta</taxon>
        <taxon>Pyramimonadophyceae</taxon>
        <taxon>Pyramimonadales</taxon>
        <taxon>Pyramimonadaceae</taxon>
        <taxon>Cymbomonas</taxon>
    </lineage>
</organism>
<name>A0AAE0BK72_9CHLO</name>
<reference evidence="2 3" key="1">
    <citation type="journal article" date="2015" name="Genome Biol. Evol.">
        <title>Comparative Genomics of a Bacterivorous Green Alga Reveals Evolutionary Causalities and Consequences of Phago-Mixotrophic Mode of Nutrition.</title>
        <authorList>
            <person name="Burns J.A."/>
            <person name="Paasch A."/>
            <person name="Narechania A."/>
            <person name="Kim E."/>
        </authorList>
    </citation>
    <scope>NUCLEOTIDE SEQUENCE [LARGE SCALE GENOMIC DNA]</scope>
    <source>
        <strain evidence="2 3">PLY_AMNH</strain>
    </source>
</reference>
<gene>
    <name evidence="2" type="ORF">CYMTET_51883</name>
</gene>
<comment type="caution">
    <text evidence="2">The sequence shown here is derived from an EMBL/GenBank/DDBJ whole genome shotgun (WGS) entry which is preliminary data.</text>
</comment>
<dbReference type="EMBL" id="LGRX02034337">
    <property type="protein sequence ID" value="KAK3238081.1"/>
    <property type="molecule type" value="Genomic_DNA"/>
</dbReference>
<evidence type="ECO:0000313" key="3">
    <source>
        <dbReference type="Proteomes" id="UP001190700"/>
    </source>
</evidence>